<dbReference type="Proteomes" id="UP000474296">
    <property type="component" value="Unassembled WGS sequence"/>
</dbReference>
<evidence type="ECO:0000256" key="1">
    <source>
        <dbReference type="SAM" id="Phobius"/>
    </source>
</evidence>
<sequence length="111" mass="12419">MVVLKKIKASTLMETLVATVLIVVLFMIASLVLNGIARSNAKRNTVAIESRLQKLIYLAENDKVSFPYTEVFQNWNISGETTIKDEIVNTQFIATHGTTKKSLSKQLQYAN</sequence>
<proteinExistence type="predicted"/>
<organism evidence="2 3">
    <name type="scientific">Spongiivirga citrea</name>
    <dbReference type="NCBI Taxonomy" id="1481457"/>
    <lineage>
        <taxon>Bacteria</taxon>
        <taxon>Pseudomonadati</taxon>
        <taxon>Bacteroidota</taxon>
        <taxon>Flavobacteriia</taxon>
        <taxon>Flavobacteriales</taxon>
        <taxon>Flavobacteriaceae</taxon>
        <taxon>Spongiivirga</taxon>
    </lineage>
</organism>
<keyword evidence="1" id="KW-1133">Transmembrane helix</keyword>
<accession>A0A6M0CSE6</accession>
<keyword evidence="3" id="KW-1185">Reference proteome</keyword>
<dbReference type="AlphaFoldDB" id="A0A6M0CSE6"/>
<keyword evidence="1" id="KW-0812">Transmembrane</keyword>
<evidence type="ECO:0000313" key="2">
    <source>
        <dbReference type="EMBL" id="NER16790.1"/>
    </source>
</evidence>
<gene>
    <name evidence="2" type="ORF">GWK10_06185</name>
</gene>
<dbReference type="EMBL" id="JAABOQ010000002">
    <property type="protein sequence ID" value="NER16790.1"/>
    <property type="molecule type" value="Genomic_DNA"/>
</dbReference>
<name>A0A6M0CSE6_9FLAO</name>
<protein>
    <recommendedName>
        <fullName evidence="4">Type II secretion system protein</fullName>
    </recommendedName>
</protein>
<keyword evidence="1" id="KW-0472">Membrane</keyword>
<evidence type="ECO:0000313" key="3">
    <source>
        <dbReference type="Proteomes" id="UP000474296"/>
    </source>
</evidence>
<evidence type="ECO:0008006" key="4">
    <source>
        <dbReference type="Google" id="ProtNLM"/>
    </source>
</evidence>
<feature type="transmembrane region" description="Helical" evidence="1">
    <location>
        <begin position="12"/>
        <end position="33"/>
    </location>
</feature>
<comment type="caution">
    <text evidence="2">The sequence shown here is derived from an EMBL/GenBank/DDBJ whole genome shotgun (WGS) entry which is preliminary data.</text>
</comment>
<reference evidence="2 3" key="1">
    <citation type="submission" date="2020-01" db="EMBL/GenBank/DDBJ databases">
        <title>Spongiivirga citrea KCTC 32990T.</title>
        <authorList>
            <person name="Wang G."/>
        </authorList>
    </citation>
    <scope>NUCLEOTIDE SEQUENCE [LARGE SCALE GENOMIC DNA]</scope>
    <source>
        <strain evidence="2 3">KCTC 32990</strain>
    </source>
</reference>